<dbReference type="InterPro" id="IPR051694">
    <property type="entry name" value="Immunoregulatory_rcpt-like"/>
</dbReference>
<keyword evidence="4 6" id="KW-0472">Membrane</keyword>
<feature type="compositionally biased region" description="Low complexity" evidence="5">
    <location>
        <begin position="118"/>
        <end position="137"/>
    </location>
</feature>
<feature type="transmembrane region" description="Helical" evidence="6">
    <location>
        <begin position="150"/>
        <end position="172"/>
    </location>
</feature>
<protein>
    <submittedName>
        <fullName evidence="7">Uu.00g101190.m01.CDS01</fullName>
    </submittedName>
</protein>
<dbReference type="AlphaFoldDB" id="A0AAI8YCZ7"/>
<comment type="caution">
    <text evidence="7">The sequence shown here is derived from an EMBL/GenBank/DDBJ whole genome shotgun (WGS) entry which is preliminary data.</text>
</comment>
<sequence length="307" mass="33318">MDPEHEFGLSCPFGGVLHLFFQYDYSFIGCCGVDPCTGALSGQCPDDELHPLSFVASKGGDLVQQSCQEPYDENSWLLQKQSVQRGMCTGKPDLGESQRQSRNASQFVTGWPYPSPIPGTSTTQTQTKTPTSSPTETAEADGGSTSRTGLIVGITMAGVIILLAVLGAYLWWKRKENARLEQGYARPPENRQPEVAEEPQVLFRDAVGTPVPVPVATTLRITNPDDPNNLAVASNRLKSESGSWAPRDVHSRHTSMLSELSGNDFMPMQERPAAANFKHISELEGSAVSKPAREGLSDMHRSHGTNS</sequence>
<feature type="compositionally biased region" description="Polar residues" evidence="5">
    <location>
        <begin position="97"/>
        <end position="108"/>
    </location>
</feature>
<name>A0AAI8YCZ7_9PEZI</name>
<organism evidence="7 8">
    <name type="scientific">Anthostomella pinea</name>
    <dbReference type="NCBI Taxonomy" id="933095"/>
    <lineage>
        <taxon>Eukaryota</taxon>
        <taxon>Fungi</taxon>
        <taxon>Dikarya</taxon>
        <taxon>Ascomycota</taxon>
        <taxon>Pezizomycotina</taxon>
        <taxon>Sordariomycetes</taxon>
        <taxon>Xylariomycetidae</taxon>
        <taxon>Xylariales</taxon>
        <taxon>Xylariaceae</taxon>
        <taxon>Anthostomella</taxon>
    </lineage>
</organism>
<evidence type="ECO:0000256" key="3">
    <source>
        <dbReference type="ARBA" id="ARBA00022989"/>
    </source>
</evidence>
<keyword evidence="8" id="KW-1185">Reference proteome</keyword>
<dbReference type="GO" id="GO:0071944">
    <property type="term" value="C:cell periphery"/>
    <property type="evidence" value="ECO:0007669"/>
    <property type="project" value="UniProtKB-ARBA"/>
</dbReference>
<dbReference type="Proteomes" id="UP001295740">
    <property type="component" value="Unassembled WGS sequence"/>
</dbReference>
<accession>A0AAI8YCZ7</accession>
<feature type="region of interest" description="Disordered" evidence="5">
    <location>
        <begin position="88"/>
        <end position="146"/>
    </location>
</feature>
<evidence type="ECO:0000313" key="8">
    <source>
        <dbReference type="Proteomes" id="UP001295740"/>
    </source>
</evidence>
<dbReference type="EMBL" id="CAUWAG010000004">
    <property type="protein sequence ID" value="CAJ2502725.1"/>
    <property type="molecule type" value="Genomic_DNA"/>
</dbReference>
<keyword evidence="3 6" id="KW-1133">Transmembrane helix</keyword>
<keyword evidence="2 6" id="KW-0812">Transmembrane</keyword>
<comment type="subcellular location">
    <subcellularLocation>
        <location evidence="1">Membrane</location>
        <topology evidence="1">Single-pass membrane protein</topology>
    </subcellularLocation>
</comment>
<dbReference type="PANTHER" id="PTHR15549">
    <property type="entry name" value="PAIRED IMMUNOGLOBULIN-LIKE TYPE 2 RECEPTOR"/>
    <property type="match status" value="1"/>
</dbReference>
<evidence type="ECO:0000256" key="2">
    <source>
        <dbReference type="ARBA" id="ARBA00022692"/>
    </source>
</evidence>
<proteinExistence type="predicted"/>
<feature type="region of interest" description="Disordered" evidence="5">
    <location>
        <begin position="282"/>
        <end position="307"/>
    </location>
</feature>
<feature type="compositionally biased region" description="Basic and acidic residues" evidence="5">
    <location>
        <begin position="291"/>
        <end position="301"/>
    </location>
</feature>
<dbReference type="GO" id="GO:0016020">
    <property type="term" value="C:membrane"/>
    <property type="evidence" value="ECO:0007669"/>
    <property type="project" value="UniProtKB-SubCell"/>
</dbReference>
<gene>
    <name evidence="7" type="ORF">KHLLAP_LOCUS3193</name>
</gene>
<evidence type="ECO:0000256" key="6">
    <source>
        <dbReference type="SAM" id="Phobius"/>
    </source>
</evidence>
<evidence type="ECO:0000313" key="7">
    <source>
        <dbReference type="EMBL" id="CAJ2502725.1"/>
    </source>
</evidence>
<evidence type="ECO:0000256" key="4">
    <source>
        <dbReference type="ARBA" id="ARBA00023136"/>
    </source>
</evidence>
<evidence type="ECO:0000256" key="1">
    <source>
        <dbReference type="ARBA" id="ARBA00004167"/>
    </source>
</evidence>
<reference evidence="7" key="1">
    <citation type="submission" date="2023-10" db="EMBL/GenBank/DDBJ databases">
        <authorList>
            <person name="Hackl T."/>
        </authorList>
    </citation>
    <scope>NUCLEOTIDE SEQUENCE</scope>
</reference>
<evidence type="ECO:0000256" key="5">
    <source>
        <dbReference type="SAM" id="MobiDB-lite"/>
    </source>
</evidence>